<name>A0AAV7THD2_PLEWA</name>
<reference evidence="1" key="1">
    <citation type="journal article" date="2022" name="bioRxiv">
        <title>Sequencing and chromosome-scale assembly of the giantPleurodeles waltlgenome.</title>
        <authorList>
            <person name="Brown T."/>
            <person name="Elewa A."/>
            <person name="Iarovenko S."/>
            <person name="Subramanian E."/>
            <person name="Araus A.J."/>
            <person name="Petzold A."/>
            <person name="Susuki M."/>
            <person name="Suzuki K.-i.T."/>
            <person name="Hayashi T."/>
            <person name="Toyoda A."/>
            <person name="Oliveira C."/>
            <person name="Osipova E."/>
            <person name="Leigh N.D."/>
            <person name="Simon A."/>
            <person name="Yun M.H."/>
        </authorList>
    </citation>
    <scope>NUCLEOTIDE SEQUENCE</scope>
    <source>
        <strain evidence="1">20211129_DDA</strain>
        <tissue evidence="1">Liver</tissue>
    </source>
</reference>
<keyword evidence="2" id="KW-1185">Reference proteome</keyword>
<gene>
    <name evidence="1" type="ORF">NDU88_001262</name>
</gene>
<organism evidence="1 2">
    <name type="scientific">Pleurodeles waltl</name>
    <name type="common">Iberian ribbed newt</name>
    <dbReference type="NCBI Taxonomy" id="8319"/>
    <lineage>
        <taxon>Eukaryota</taxon>
        <taxon>Metazoa</taxon>
        <taxon>Chordata</taxon>
        <taxon>Craniata</taxon>
        <taxon>Vertebrata</taxon>
        <taxon>Euteleostomi</taxon>
        <taxon>Amphibia</taxon>
        <taxon>Batrachia</taxon>
        <taxon>Caudata</taxon>
        <taxon>Salamandroidea</taxon>
        <taxon>Salamandridae</taxon>
        <taxon>Pleurodelinae</taxon>
        <taxon>Pleurodeles</taxon>
    </lineage>
</organism>
<protein>
    <submittedName>
        <fullName evidence="1">Uncharacterized protein</fullName>
    </submittedName>
</protein>
<proteinExistence type="predicted"/>
<evidence type="ECO:0000313" key="2">
    <source>
        <dbReference type="Proteomes" id="UP001066276"/>
    </source>
</evidence>
<sequence>MAVDKGLFRSQQPAEAVLSLEGGSAEQGPENPQCCPGTASLSSRARAMRARLPATEEALLMLEHTYCQDTQPKLLLFVISHAGAIRLLDATGQHFREGLQDVQ</sequence>
<dbReference type="Proteomes" id="UP001066276">
    <property type="component" value="Chromosome 3_2"/>
</dbReference>
<dbReference type="EMBL" id="JANPWB010000006">
    <property type="protein sequence ID" value="KAJ1175977.1"/>
    <property type="molecule type" value="Genomic_DNA"/>
</dbReference>
<accession>A0AAV7THD2</accession>
<comment type="caution">
    <text evidence="1">The sequence shown here is derived from an EMBL/GenBank/DDBJ whole genome shotgun (WGS) entry which is preliminary data.</text>
</comment>
<evidence type="ECO:0000313" key="1">
    <source>
        <dbReference type="EMBL" id="KAJ1175977.1"/>
    </source>
</evidence>
<dbReference type="AlphaFoldDB" id="A0AAV7THD2"/>